<feature type="compositionally biased region" description="Low complexity" evidence="1">
    <location>
        <begin position="175"/>
        <end position="188"/>
    </location>
</feature>
<reference evidence="4" key="1">
    <citation type="journal article" date="2011" name="MBio">
        <title>Novel metabolic attributes of the genus Cyanothece, comprising a group of unicellular nitrogen-fixing Cyanobacteria.</title>
        <authorList>
            <person name="Bandyopadhyay A."/>
            <person name="Elvitigala T."/>
            <person name="Welsh E."/>
            <person name="Stockel J."/>
            <person name="Liberton M."/>
            <person name="Min H."/>
            <person name="Sherman L.A."/>
            <person name="Pakrasi H.B."/>
        </authorList>
    </citation>
    <scope>NUCLEOTIDE SEQUENCE [LARGE SCALE GENOMIC DNA]</scope>
    <source>
        <strain evidence="4">PCC 7424</strain>
    </source>
</reference>
<dbReference type="eggNOG" id="COG3147">
    <property type="taxonomic scope" value="Bacteria"/>
</dbReference>
<keyword evidence="2" id="KW-0472">Membrane</keyword>
<dbReference type="OrthoDB" id="426483at2"/>
<feature type="transmembrane region" description="Helical" evidence="2">
    <location>
        <begin position="66"/>
        <end position="84"/>
    </location>
</feature>
<proteinExistence type="predicted"/>
<feature type="region of interest" description="Disordered" evidence="1">
    <location>
        <begin position="90"/>
        <end position="122"/>
    </location>
</feature>
<dbReference type="HOGENOM" id="CLU_044963_0_0_3"/>
<dbReference type="STRING" id="65393.PCC7424_2464"/>
<dbReference type="RefSeq" id="WP_015954486.1">
    <property type="nucleotide sequence ID" value="NC_011729.1"/>
</dbReference>
<keyword evidence="2" id="KW-1133">Transmembrane helix</keyword>
<dbReference type="Proteomes" id="UP000002384">
    <property type="component" value="Chromosome"/>
</dbReference>
<keyword evidence="2" id="KW-0812">Transmembrane</keyword>
<gene>
    <name evidence="3" type="ordered locus">PCC7424_2464</name>
</gene>
<dbReference type="EMBL" id="CP001291">
    <property type="protein sequence ID" value="ACK70882.1"/>
    <property type="molecule type" value="Genomic_DNA"/>
</dbReference>
<feature type="compositionally biased region" description="Low complexity" evidence="1">
    <location>
        <begin position="1"/>
        <end position="11"/>
    </location>
</feature>
<feature type="region of interest" description="Disordered" evidence="1">
    <location>
        <begin position="1"/>
        <end position="42"/>
    </location>
</feature>
<evidence type="ECO:0000313" key="4">
    <source>
        <dbReference type="Proteomes" id="UP000002384"/>
    </source>
</evidence>
<feature type="compositionally biased region" description="Polar residues" evidence="1">
    <location>
        <begin position="147"/>
        <end position="165"/>
    </location>
</feature>
<feature type="region of interest" description="Disordered" evidence="1">
    <location>
        <begin position="242"/>
        <end position="261"/>
    </location>
</feature>
<dbReference type="KEGG" id="cyc:PCC7424_2464"/>
<name>B7KJZ7_GLOC7</name>
<keyword evidence="4" id="KW-1185">Reference proteome</keyword>
<evidence type="ECO:0000313" key="3">
    <source>
        <dbReference type="EMBL" id="ACK70882.1"/>
    </source>
</evidence>
<evidence type="ECO:0000256" key="1">
    <source>
        <dbReference type="SAM" id="MobiDB-lite"/>
    </source>
</evidence>
<sequence>MNTNTPETSNTSEERLAKLTGFNRPSNPDSSDTSKFSSATAPLLEDEDLEEQITRHSFASSPLSKLVFVAGAVFFVVFIASLFLSQFQSTGESVSGNKPKGARENEQSPLLSPQNQDPEKSELLSELALREQQERLKDLEAEKETVDSSQPTTKPQATRQPQPRTVTRPVVQNIPVRRTPVEPVVRQPQPRPQPVAVSYRQPVPSRPVPPPTRIISPQTPSVAPVPATQLWAQLAQVGSFGGGLASNNNPPPTTRQSIPKYEPKTASTAVVEDTQPVEIPPQSSYISSVNDDNAIAFGQLVSAVLETTIAWERSRSNNTTVQHNDERYIITLAQPLKDKSGNFVIPAGSQLIAKLSGESNALVTLTTESIIVNGFQTQLPQGALTVTGVEGQPLIASRKTLGENNGGDNGQVLADVLSIAGDFADIRGTRSLSGLYRTLGGGRTRSSGISFTVFFLEEGTPLEVFVNKAFNFENSETPLELDLSLWESDGRREGN</sequence>
<feature type="compositionally biased region" description="Polar residues" evidence="1">
    <location>
        <begin position="23"/>
        <end position="40"/>
    </location>
</feature>
<protein>
    <submittedName>
        <fullName evidence="3">Uncharacterized protein</fullName>
    </submittedName>
</protein>
<evidence type="ECO:0000256" key="2">
    <source>
        <dbReference type="SAM" id="Phobius"/>
    </source>
</evidence>
<dbReference type="AlphaFoldDB" id="B7KJZ7"/>
<feature type="region of interest" description="Disordered" evidence="1">
    <location>
        <begin position="140"/>
        <end position="209"/>
    </location>
</feature>
<organism evidence="3 4">
    <name type="scientific">Gloeothece citriformis (strain PCC 7424)</name>
    <name type="common">Cyanothece sp. (strain PCC 7424)</name>
    <dbReference type="NCBI Taxonomy" id="65393"/>
    <lineage>
        <taxon>Bacteria</taxon>
        <taxon>Bacillati</taxon>
        <taxon>Cyanobacteriota</taxon>
        <taxon>Cyanophyceae</taxon>
        <taxon>Oscillatoriophycideae</taxon>
        <taxon>Chroococcales</taxon>
        <taxon>Aphanothecaceae</taxon>
        <taxon>Gloeothece</taxon>
        <taxon>Gloeothece citriformis</taxon>
    </lineage>
</organism>
<feature type="compositionally biased region" description="Polar residues" evidence="1">
    <location>
        <begin position="107"/>
        <end position="116"/>
    </location>
</feature>
<accession>B7KJZ7</accession>